<dbReference type="Pfam" id="PF02801">
    <property type="entry name" value="Ketoacyl-synt_C"/>
    <property type="match status" value="1"/>
</dbReference>
<keyword evidence="8" id="KW-0511">Multifunctional enzyme</keyword>
<dbReference type="PROSITE" id="PS00606">
    <property type="entry name" value="KS3_1"/>
    <property type="match status" value="1"/>
</dbReference>
<dbReference type="GO" id="GO:0008168">
    <property type="term" value="F:methyltransferase activity"/>
    <property type="evidence" value="ECO:0007669"/>
    <property type="project" value="UniProtKB-KW"/>
</dbReference>
<protein>
    <submittedName>
        <fullName evidence="15">Uncharacterized protein</fullName>
    </submittedName>
</protein>
<evidence type="ECO:0000256" key="4">
    <source>
        <dbReference type="ARBA" id="ARBA00022603"/>
    </source>
</evidence>
<evidence type="ECO:0000256" key="11">
    <source>
        <dbReference type="SAM" id="MobiDB-lite"/>
    </source>
</evidence>
<keyword evidence="1" id="KW-0596">Phosphopantetheine</keyword>
<dbReference type="GO" id="GO:0031177">
    <property type="term" value="F:phosphopantetheine binding"/>
    <property type="evidence" value="ECO:0007669"/>
    <property type="project" value="InterPro"/>
</dbReference>
<dbReference type="Gene3D" id="3.30.300.30">
    <property type="match status" value="1"/>
</dbReference>
<dbReference type="Gene3D" id="3.40.47.10">
    <property type="match status" value="1"/>
</dbReference>
<dbReference type="InterPro" id="IPR020806">
    <property type="entry name" value="PKS_PP-bd"/>
</dbReference>
<dbReference type="InterPro" id="IPR016039">
    <property type="entry name" value="Thiolase-like"/>
</dbReference>
<dbReference type="Pfam" id="PF07993">
    <property type="entry name" value="NAD_binding_4"/>
    <property type="match status" value="1"/>
</dbReference>
<evidence type="ECO:0000256" key="3">
    <source>
        <dbReference type="ARBA" id="ARBA00022598"/>
    </source>
</evidence>
<name>A0A0F9XRV2_TRIHA</name>
<keyword evidence="5" id="KW-0808">Transferase</keyword>
<accession>A0A0F9XRV2</accession>
<dbReference type="InterPro" id="IPR029063">
    <property type="entry name" value="SAM-dependent_MTases_sf"/>
</dbReference>
<dbReference type="PROSITE" id="PS52019">
    <property type="entry name" value="PKS_MFAS_DH"/>
    <property type="match status" value="1"/>
</dbReference>
<proteinExistence type="inferred from homology"/>
<dbReference type="CDD" id="cd02440">
    <property type="entry name" value="AdoMet_MTases"/>
    <property type="match status" value="1"/>
</dbReference>
<dbReference type="SUPFAM" id="SSF55048">
    <property type="entry name" value="Probable ACP-binding domain of malonyl-CoA ACP transacylase"/>
    <property type="match status" value="1"/>
</dbReference>
<evidence type="ECO:0000259" key="13">
    <source>
        <dbReference type="PROSITE" id="PS52004"/>
    </source>
</evidence>
<evidence type="ECO:0000256" key="2">
    <source>
        <dbReference type="ARBA" id="ARBA00022553"/>
    </source>
</evidence>
<dbReference type="Gene3D" id="3.40.366.10">
    <property type="entry name" value="Malonyl-Coenzyme A Acyl Carrier Protein, domain 2"/>
    <property type="match status" value="1"/>
</dbReference>
<evidence type="ECO:0000256" key="10">
    <source>
        <dbReference type="PROSITE-ProRule" id="PRU01363"/>
    </source>
</evidence>
<dbReference type="InterPro" id="IPR049552">
    <property type="entry name" value="PKS_DH_N"/>
</dbReference>
<comment type="caution">
    <text evidence="15">The sequence shown here is derived from an EMBL/GenBank/DDBJ whole genome shotgun (WGS) entry which is preliminary data.</text>
</comment>
<feature type="domain" description="Carrier" evidence="12">
    <location>
        <begin position="3639"/>
        <end position="3716"/>
    </location>
</feature>
<dbReference type="CDD" id="cd19532">
    <property type="entry name" value="C_PKS-NRPS"/>
    <property type="match status" value="1"/>
</dbReference>
<dbReference type="GO" id="GO:0004312">
    <property type="term" value="F:fatty acid synthase activity"/>
    <property type="evidence" value="ECO:0007669"/>
    <property type="project" value="TreeGrafter"/>
</dbReference>
<sequence length="4071" mass="441365">MAVSEQEPIAIIGMACRFPGGSDSPSKLWDLIQSPCNLSKRVPADRFDSTGFFHANGSQHGALNAPNAYFIEEDVTRFDNTFFNIQPAEAEAIDPQQRLVMETVYDSLCAGGQTIEGLRGSNTAVYVGMMCDDWAQIVNRDWDLAPTYAATGDSRAIISNRVSYFFDWHGPSMTIDTACSSSLVAVHQGVTALRNGECPIAIAAGANLIVAPGMFIKESSLRMLSPTGTSKMWDAAADGYARGEGIAAVVMKPLSAALRDGDHIDCVIRGTAVNQDGKTAGMTMPSNIAQAQLIRDTYARAGLDINDPKDRPQFFHAHGTGTQAGDPQESEAIARSLFGHGKPTDTLYVGSIKTVVGHTEGAAGLASVIGSVMAMQHGIIPPNLHFKRLSDKVAPFYDNLKIPTSATPWPSTLPGQPRRVSVNSFGFGGTNAHAILEYYVPQAANDKAAAAAVPAFTPLTISAASSSAIRATLDELRTYLQGNPDTNMRDLAYTLQTRRSTLPFRKPIFAANINDAIKRIDGLLADADADADADAGGSDLTTRYFDVSKPSILGVFTGQGAQWARMGARLIEESPFAAQRIAELQRALATLPDGDRPDWTLSGQLLADPKSSRMSEATISQPICTAVQIVLVDLLRAAGIQLRAVVGHSSGEIGAAYAAGFLSATTAIRVAHYRGLYARLARAGGPGAMMAAGTSFEDAQELCELLGGIQVAARNSLTSITLSGDEDAIEEAVAIFKDEGKFARRLQVDTAYHSAHMKPCAEPYLAGLARAGYAVEEGNGTKWFSSVVEGGRVMTKEDVQSSQYWVENMANAVLFEPAVSQAVTEAGPMDLAIEYGPHPALKGPALDTIEHATGRKIPYTGLLARKKDDVETLASAVGFIWTQLGASSVNFDEFETLISGAASLPKQAVTNLPTYPFDHSRSFYSLTRFSGAHRHLHALPHPLLGRRLVEMETADEVSWRNVLRPSENSWLQGHALQGQSVFPATGFVSLAVEAVAAAAAGRKIGLITIENAVIGRALSFDDESAGMETKVTLSVVRSTDDELSGRITCHSGRPFDSGTPLTLNFSATITAALFEAGSDTLPAVRHDEINLVEAEPERLYSQFTKLGYTYGSPFTGVRAIHRKMGWAMGEIEDESGNGWEDKLLVHPGWLDSAIQTGFAAYSHPHDNRLFTLCVPTTFRSIVINPYFCNTSEARDRTLQYQTSTRATPEGHMMVDIDVYSGGSAQAHPFVQFEAVELQPFAAPTPRDDAVIYTRYDYRLAAPDANVAMKGEESESESDEKGVSSSENDTVLLAAERVGFFYLRRLHETMTEWEKADALGYHQNLLDFAARTVEAVSRGDHPYVSHEALKDSAAFINSLVAKHHKHDYMRLLEVAGNHLADEIRGSGSILEHLAKDELLSRFYKQLTAQPGQENANAWYARVAAQIAHRFPRMHILEIGAGTGGGSTASILPALGDAFSSYTYTDVSAESLEGVQNRFRDLADRLVVTTYDINQSPGEQGLGEGSFDVVLASAALHAAVDLDETLANVRKLLRPGGYLVALEINSNDSLSLSTILGGLPGWWADSNGPSLSLDRWDSLTRRHGFSGIDTTTPFSTGSKNKLQWFSVFASQAVDDRVNSLRAPLAALAPTQGTGQLVIVGGRTESIAKLAKGVSALISPRYADVTLLQSIEELDGYDLASGSSVLCLTELEEQLLETRTEPKIEGLKTLWRNGHAILWATREARAERPYSSIILGVSRVLRHEYPTITLQLLDFDAATEPTSEVLAEALLRLELGARFKKAEETNVLWTIEPEYHYVNGQLFIPRLLPYTEANNRYNTYRRAVYDEFDPRETTMVLEPAADGMSFELATVSPLRVLPTPPTTSNTVTLRVQQSLLQVLKIREVGYFTLFVGTEAETGQRLLALADTAVESRARVPTEWTVPLPVSKNGNTNISTSLGAVAAYLLAQTILATAPRSGTVLVHEADQLLKDALVKEAARQDVQVVFTTATKNRADANTSSSAYIFIHEKLPTRLVRTLLPRNVSLLIDLSPEPASASSDVLVRSLPPHTVKAKAADFLRTQPGLSPHSDDADNVEQVGRALKEAWKGVATRGQPGSSSTKEQVQVPVLALKNVASSPAVHTKFSVVDWATTSSVRALVRPIDHGTIFRADGTYLLVGLTGELGQSLCAWMVAHGARNLVLSSRRPKVSQRFMDSCAAEGATIKVMPIDVTRRESLREALDEIRAELPPIIGVANGAMMIDDALFDDMKFESLQRTAPPKIEGSVVLDEFFYDTPLDFFILFTSLANVVGNTGQSAYIMANQFMAALAAQRRNVRGVAGSDIAISSIQGLGYFEHANHLDKDHFTRIGYRNVSEQDFLGLFAEGILAGRPGQKGGSEVCTGVSPFREGATLLANPCFSHLLLHDAAAIQGGRGGGAGKTERPRARLAAAKSAAEAKSIIREAFIERLKRILMIPQGESVNEMVTLVEQGVDSIMAVEVRTWFLQEFSIDLPVLKILGAGSTLESILDDAVSGIPADILDLEKVGRDGGNRPVATAAAPTAPVPVPAPAKSSFSSTKRSTETPHSSESGSLPATSTPRSPLDTPLETPLETPLGDDTEHKKPTAQSLERQLEEARREKIIASIKLPEHTEPMTFGQKRFWFLSHYIEDPITFNIAYRFKLTGRIRIDDLAKAVESVAQRHEALRTRFFWSDDDSRTPMQGILSKSFVRLETATIQSEAQAAEELDAMRDHKWDLGDWGQLRLRLLSLSDTRHYLLMGTHHISMDGHSMNMLMLDINQVYSNRGRPLAPLPDASQARSFGKQQLLAYKTGKLQPAIDYFRRTLQAVDLTRPIELLSFARSQVRQPLQDYKINIARIRLDAQTVAKLKQLTRSSKATSFHGYLTILQALLFRLLPAETTDKLVIGVADANRLNSNFMGSIGNFLNVLPLVFNRSPGGQTFGQAVEETRKNVYSALEHSALPFDLLLDELAAPRSNAYPPVFQVLMDYKLFTKEQAEMPWAGCRVGEHQWHAARGPYDIALEIVDDGEGALLALHMQGALYSQEATDLFLRSYVNVLREFVKQGGDISKVDKWDKADVKRALTLGKGTDMPLEWPATIAHRLDQVIAQNRDSVAVKDGFGRVYTYEALDQRVESIARALVEKLPDQSHEQSVVGVFQTPSADWIASMIAILRVGAVYLPLDLKVSSPRLKSYVKTARPAVILSDSDTAARTPEIGVGAEDGVAVINISDLPATAHGSTERIATAARQDRTAYIIFTSGSTGEPKGIAVKHAGIRTMVEGFVREWDIATLGRVVLQQFALTSDGSLKQIFSAIATGGCLVVAPADARGDPAELTRLMAEHGVTMTVATPSEYSMWFRFAPDGLRRCTAWTSAWFGGERSPQSLLDSFRGLSRVLPNLRFYTTYGPTEATVSTMKGVADVHDPNLTVPVPGRILPNYAVYIMDEESQPVPIGVPGEIVIGGAGVGQNEYLGRPDVTAKQFHADPFAPQDKKATGWGRMYFTGDYGRLDTRGYIAIEGRVAGDAQVKVRGFRVELAEIEGIIMREAAGTLAHAVVTLRAGEGDHDGLLVAHVVMENKGMSETQVVKTVNQLRTRLSNSLPNYMVPAIIVPVDEVPLTAHGKVDRKAVQALPLPEMKTSSAEQQEQQQKNLTPAERRLADLWAEVLPQLSLAVEPLSPQSDFFRVGGNSLLLVKLQSVIRRVFGDAPRLGLLMKASELGIMATLLESQGSAPDWDKEIALDLLDDVPAAVQRTGDNSNSAGPGLRVLVTGATGSLGKSVIPHLVADERVAQILILARPAEGRDLTNLFPGLSSKIRVVAAELPSLPVDDDDAAELAKIDVILHMAADRNFWDGYGALKAVNVNSAKALAKLALRTGATLHVLSSGALADYEADGESSGLPRPDPAHGYVASKWVAERYLADAARRAGLRVTAHRPTPAPVADGAPADQLTPGEDALIRAYLANSLRLGVRPDFAKLGGTFHVAPVNDVAAAVAAAVTASHEESEDKALRFVNYPGTAALRTGVTSAHAEELFRKPENEAVLKLPTVPALHWVGMAKRAGLFEWFITSQELVVADDEGRRVVSKR</sequence>
<evidence type="ECO:0000256" key="9">
    <source>
        <dbReference type="ARBA" id="ARBA00029443"/>
    </source>
</evidence>
<comment type="similarity">
    <text evidence="9">In the C-terminal section; belongs to the NRP synthetase family.</text>
</comment>
<feature type="region of interest" description="C-terminal hotdog fold" evidence="10">
    <location>
        <begin position="1091"/>
        <end position="1246"/>
    </location>
</feature>
<dbReference type="SUPFAM" id="SSF52151">
    <property type="entry name" value="FabD/lysophospholipase-like"/>
    <property type="match status" value="1"/>
</dbReference>
<dbReference type="PANTHER" id="PTHR43775:SF20">
    <property type="entry name" value="HYBRID PKS-NRPS SYNTHETASE APDA"/>
    <property type="match status" value="1"/>
</dbReference>
<gene>
    <name evidence="15" type="ORF">THAR02_04930</name>
</gene>
<dbReference type="PROSITE" id="PS00455">
    <property type="entry name" value="AMP_BINDING"/>
    <property type="match status" value="1"/>
</dbReference>
<dbReference type="Pfam" id="PF00550">
    <property type="entry name" value="PP-binding"/>
    <property type="match status" value="2"/>
</dbReference>
<dbReference type="InterPro" id="IPR001242">
    <property type="entry name" value="Condensation_dom"/>
</dbReference>
<dbReference type="InterPro" id="IPR042104">
    <property type="entry name" value="PKS_dehydratase_sf"/>
</dbReference>
<feature type="domain" description="Carrier" evidence="12">
    <location>
        <begin position="2429"/>
        <end position="2508"/>
    </location>
</feature>
<dbReference type="SUPFAM" id="SSF52777">
    <property type="entry name" value="CoA-dependent acyltransferases"/>
    <property type="match status" value="2"/>
</dbReference>
<dbReference type="SMART" id="SM00827">
    <property type="entry name" value="PKS_AT"/>
    <property type="match status" value="1"/>
</dbReference>
<feature type="region of interest" description="Disordered" evidence="11">
    <location>
        <begin position="2524"/>
        <end position="2605"/>
    </location>
</feature>
<dbReference type="OMA" id="GMMCDDW"/>
<feature type="region of interest" description="Disordered" evidence="11">
    <location>
        <begin position="1266"/>
        <end position="1287"/>
    </location>
</feature>
<evidence type="ECO:0000256" key="7">
    <source>
        <dbReference type="ARBA" id="ARBA00023002"/>
    </source>
</evidence>
<dbReference type="InterPro" id="IPR000873">
    <property type="entry name" value="AMP-dep_synth/lig_dom"/>
</dbReference>
<dbReference type="PROSITE" id="PS52004">
    <property type="entry name" value="KS3_2"/>
    <property type="match status" value="1"/>
</dbReference>
<dbReference type="Gene3D" id="3.30.559.10">
    <property type="entry name" value="Chloramphenicol acetyltransferase-like domain"/>
    <property type="match status" value="1"/>
</dbReference>
<evidence type="ECO:0000256" key="1">
    <source>
        <dbReference type="ARBA" id="ARBA00022450"/>
    </source>
</evidence>
<dbReference type="InterPro" id="IPR036291">
    <property type="entry name" value="NAD(P)-bd_dom_sf"/>
</dbReference>
<dbReference type="Pfam" id="PF14765">
    <property type="entry name" value="PS-DH"/>
    <property type="match status" value="1"/>
</dbReference>
<dbReference type="Pfam" id="PF08242">
    <property type="entry name" value="Methyltransf_12"/>
    <property type="match status" value="1"/>
</dbReference>
<dbReference type="Pfam" id="PF16197">
    <property type="entry name" value="KAsynt_C_assoc"/>
    <property type="match status" value="1"/>
</dbReference>
<dbReference type="PROSITE" id="PS50075">
    <property type="entry name" value="CARRIER"/>
    <property type="match status" value="2"/>
</dbReference>
<dbReference type="InterPro" id="IPR050091">
    <property type="entry name" value="PKS_NRPS_Biosynth_Enz"/>
</dbReference>
<feature type="active site" description="Proton acceptor; for dehydratase activity" evidence="10">
    <location>
        <position position="974"/>
    </location>
</feature>
<evidence type="ECO:0000256" key="6">
    <source>
        <dbReference type="ARBA" id="ARBA00022737"/>
    </source>
</evidence>
<dbReference type="SMART" id="SM00823">
    <property type="entry name" value="PKS_PP"/>
    <property type="match status" value="2"/>
</dbReference>
<organism evidence="15 16">
    <name type="scientific">Trichoderma harzianum</name>
    <name type="common">Hypocrea lixii</name>
    <dbReference type="NCBI Taxonomy" id="5544"/>
    <lineage>
        <taxon>Eukaryota</taxon>
        <taxon>Fungi</taxon>
        <taxon>Dikarya</taxon>
        <taxon>Ascomycota</taxon>
        <taxon>Pezizomycotina</taxon>
        <taxon>Sordariomycetes</taxon>
        <taxon>Hypocreomycetidae</taxon>
        <taxon>Hypocreales</taxon>
        <taxon>Hypocreaceae</taxon>
        <taxon>Trichoderma</taxon>
    </lineage>
</organism>
<keyword evidence="2" id="KW-0597">Phosphoprotein</keyword>
<dbReference type="OrthoDB" id="329835at2759"/>
<dbReference type="Pfam" id="PF08659">
    <property type="entry name" value="KR"/>
    <property type="match status" value="1"/>
</dbReference>
<dbReference type="SMART" id="SM00822">
    <property type="entry name" value="PKS_KR"/>
    <property type="match status" value="1"/>
</dbReference>
<dbReference type="InterPro" id="IPR036736">
    <property type="entry name" value="ACP-like_sf"/>
</dbReference>
<dbReference type="Pfam" id="PF00501">
    <property type="entry name" value="AMP-binding"/>
    <property type="match status" value="1"/>
</dbReference>
<dbReference type="InterPro" id="IPR020845">
    <property type="entry name" value="AMP-binding_CS"/>
</dbReference>
<evidence type="ECO:0000256" key="5">
    <source>
        <dbReference type="ARBA" id="ARBA00022679"/>
    </source>
</evidence>
<dbReference type="InterPro" id="IPR020807">
    <property type="entry name" value="PKS_DH"/>
</dbReference>
<evidence type="ECO:0000259" key="12">
    <source>
        <dbReference type="PROSITE" id="PS50075"/>
    </source>
</evidence>
<dbReference type="InterPro" id="IPR014030">
    <property type="entry name" value="Ketoacyl_synth_N"/>
</dbReference>
<dbReference type="Gene3D" id="1.10.1200.10">
    <property type="entry name" value="ACP-like"/>
    <property type="match status" value="2"/>
</dbReference>
<evidence type="ECO:0000259" key="14">
    <source>
        <dbReference type="PROSITE" id="PS52019"/>
    </source>
</evidence>
<dbReference type="InterPro" id="IPR014043">
    <property type="entry name" value="Acyl_transferase_dom"/>
</dbReference>
<dbReference type="Pfam" id="PF00109">
    <property type="entry name" value="ketoacyl-synt"/>
    <property type="match status" value="1"/>
</dbReference>
<dbReference type="InterPro" id="IPR020841">
    <property type="entry name" value="PKS_Beta-ketoAc_synthase_dom"/>
</dbReference>
<dbReference type="CDD" id="cd05930">
    <property type="entry name" value="A_NRPS"/>
    <property type="match status" value="1"/>
</dbReference>
<dbReference type="CDD" id="cd00833">
    <property type="entry name" value="PKS"/>
    <property type="match status" value="1"/>
</dbReference>
<dbReference type="InterPro" id="IPR042099">
    <property type="entry name" value="ANL_N_sf"/>
</dbReference>
<dbReference type="GO" id="GO:0016874">
    <property type="term" value="F:ligase activity"/>
    <property type="evidence" value="ECO:0007669"/>
    <property type="project" value="UniProtKB-KW"/>
</dbReference>
<dbReference type="PANTHER" id="PTHR43775">
    <property type="entry name" value="FATTY ACID SYNTHASE"/>
    <property type="match status" value="1"/>
</dbReference>
<keyword evidence="3" id="KW-0436">Ligase</keyword>
<dbReference type="Gene3D" id="3.30.70.3290">
    <property type="match status" value="1"/>
</dbReference>
<dbReference type="EMBL" id="JOKZ01000129">
    <property type="protein sequence ID" value="KKP02953.1"/>
    <property type="molecule type" value="Genomic_DNA"/>
</dbReference>
<reference evidence="16" key="1">
    <citation type="journal article" date="2015" name="Genome Announc.">
        <title>Draft whole-genome sequence of the biocontrol agent Trichoderma harzianum T6776.</title>
        <authorList>
            <person name="Baroncelli R."/>
            <person name="Piaggeschi G."/>
            <person name="Fiorini L."/>
            <person name="Bertolini E."/>
            <person name="Zapparata A."/>
            <person name="Pe M.E."/>
            <person name="Sarrocco S."/>
            <person name="Vannacci G."/>
        </authorList>
    </citation>
    <scope>NUCLEOTIDE SEQUENCE [LARGE SCALE GENOMIC DNA]</scope>
    <source>
        <strain evidence="16">T6776</strain>
    </source>
</reference>
<dbReference type="SUPFAM" id="SSF56801">
    <property type="entry name" value="Acetyl-CoA synthetase-like"/>
    <property type="match status" value="1"/>
</dbReference>
<dbReference type="Gene3D" id="3.10.129.110">
    <property type="entry name" value="Polyketide synthase dehydratase"/>
    <property type="match status" value="1"/>
</dbReference>
<dbReference type="InterPro" id="IPR023213">
    <property type="entry name" value="CAT-like_dom_sf"/>
</dbReference>
<dbReference type="SMART" id="SM00826">
    <property type="entry name" value="PKS_DH"/>
    <property type="match status" value="1"/>
</dbReference>
<evidence type="ECO:0000313" key="15">
    <source>
        <dbReference type="EMBL" id="KKP02953.1"/>
    </source>
</evidence>
<dbReference type="InterPro" id="IPR018201">
    <property type="entry name" value="Ketoacyl_synth_AS"/>
</dbReference>
<dbReference type="GO" id="GO:0009403">
    <property type="term" value="P:toxin biosynthetic process"/>
    <property type="evidence" value="ECO:0007669"/>
    <property type="project" value="UniProtKB-ARBA"/>
</dbReference>
<feature type="domain" description="Ketosynthase family 3 (KS3)" evidence="13">
    <location>
        <begin position="6"/>
        <end position="438"/>
    </location>
</feature>
<keyword evidence="7" id="KW-0560">Oxidoreductase</keyword>
<dbReference type="InterPro" id="IPR016036">
    <property type="entry name" value="Malonyl_transacylase_ACP-bd"/>
</dbReference>
<dbReference type="InterPro" id="IPR032821">
    <property type="entry name" value="PKS_assoc"/>
</dbReference>
<dbReference type="SUPFAM" id="SSF53335">
    <property type="entry name" value="S-adenosyl-L-methionine-dependent methyltransferases"/>
    <property type="match status" value="1"/>
</dbReference>
<dbReference type="InterPro" id="IPR013217">
    <property type="entry name" value="Methyltransf_12"/>
</dbReference>
<dbReference type="SUPFAM" id="SSF47336">
    <property type="entry name" value="ACP-like"/>
    <property type="match status" value="2"/>
</dbReference>
<dbReference type="InterPro" id="IPR049900">
    <property type="entry name" value="PKS_mFAS_DH"/>
</dbReference>
<dbReference type="InterPro" id="IPR016035">
    <property type="entry name" value="Acyl_Trfase/lysoPLipase"/>
</dbReference>
<keyword evidence="6" id="KW-0677">Repeat</keyword>
<dbReference type="InterPro" id="IPR014031">
    <property type="entry name" value="Ketoacyl_synth_C"/>
</dbReference>
<dbReference type="SUPFAM" id="SSF53901">
    <property type="entry name" value="Thiolase-like"/>
    <property type="match status" value="1"/>
</dbReference>
<feature type="active site" description="Proton donor; for dehydratase activity" evidence="10">
    <location>
        <position position="1151"/>
    </location>
</feature>
<feature type="compositionally biased region" description="Polar residues" evidence="11">
    <location>
        <begin position="2545"/>
        <end position="2572"/>
    </location>
</feature>
<dbReference type="Pfam" id="PF21089">
    <property type="entry name" value="PKS_DH_N"/>
    <property type="match status" value="1"/>
</dbReference>
<keyword evidence="4" id="KW-0489">Methyltransferase</keyword>
<dbReference type="GO" id="GO:0006633">
    <property type="term" value="P:fatty acid biosynthetic process"/>
    <property type="evidence" value="ECO:0007669"/>
    <property type="project" value="InterPro"/>
</dbReference>
<evidence type="ECO:0000256" key="8">
    <source>
        <dbReference type="ARBA" id="ARBA00023268"/>
    </source>
</evidence>
<dbReference type="InterPro" id="IPR001227">
    <property type="entry name" value="Ac_transferase_dom_sf"/>
</dbReference>
<evidence type="ECO:0000313" key="16">
    <source>
        <dbReference type="Proteomes" id="UP000034112"/>
    </source>
</evidence>
<dbReference type="InterPro" id="IPR009081">
    <property type="entry name" value="PP-bd_ACP"/>
</dbReference>
<feature type="region of interest" description="N-terminal hotdog fold" evidence="10">
    <location>
        <begin position="941"/>
        <end position="1076"/>
    </location>
</feature>
<dbReference type="SUPFAM" id="SSF51735">
    <property type="entry name" value="NAD(P)-binding Rossmann-fold domains"/>
    <property type="match status" value="2"/>
</dbReference>
<dbReference type="Gene3D" id="3.40.50.12780">
    <property type="entry name" value="N-terminal domain of ligase-like"/>
    <property type="match status" value="1"/>
</dbReference>
<dbReference type="GO" id="GO:0004315">
    <property type="term" value="F:3-oxoacyl-[acyl-carrier-protein] synthase activity"/>
    <property type="evidence" value="ECO:0007669"/>
    <property type="project" value="InterPro"/>
</dbReference>
<dbReference type="SMART" id="SM00825">
    <property type="entry name" value="PKS_KS"/>
    <property type="match status" value="1"/>
</dbReference>
<dbReference type="GO" id="GO:0032259">
    <property type="term" value="P:methylation"/>
    <property type="evidence" value="ECO:0007669"/>
    <property type="project" value="UniProtKB-KW"/>
</dbReference>
<dbReference type="InterPro" id="IPR013120">
    <property type="entry name" value="FAR_NAD-bd"/>
</dbReference>
<dbReference type="Pfam" id="PF00668">
    <property type="entry name" value="Condensation"/>
    <property type="match status" value="1"/>
</dbReference>
<dbReference type="Gene3D" id="3.30.559.30">
    <property type="entry name" value="Nonribosomal peptide synthetase, condensation domain"/>
    <property type="match status" value="1"/>
</dbReference>
<dbReference type="InterPro" id="IPR013968">
    <property type="entry name" value="PKS_KR"/>
</dbReference>
<dbReference type="InterPro" id="IPR045851">
    <property type="entry name" value="AMP-bd_C_sf"/>
</dbReference>
<feature type="domain" description="PKS/mFAS DH" evidence="14">
    <location>
        <begin position="941"/>
        <end position="1246"/>
    </location>
</feature>
<dbReference type="Gene3D" id="3.40.50.150">
    <property type="entry name" value="Vaccinia Virus protein VP39"/>
    <property type="match status" value="1"/>
</dbReference>
<dbReference type="InterPro" id="IPR057326">
    <property type="entry name" value="KR_dom"/>
</dbReference>
<dbReference type="GO" id="GO:0016491">
    <property type="term" value="F:oxidoreductase activity"/>
    <property type="evidence" value="ECO:0007669"/>
    <property type="project" value="UniProtKB-KW"/>
</dbReference>
<dbReference type="InterPro" id="IPR049551">
    <property type="entry name" value="PKS_DH_C"/>
</dbReference>
<dbReference type="Proteomes" id="UP000034112">
    <property type="component" value="Unassembled WGS sequence"/>
</dbReference>
<dbReference type="Pfam" id="PF00698">
    <property type="entry name" value="Acyl_transf_1"/>
    <property type="match status" value="1"/>
</dbReference>
<dbReference type="Gene3D" id="3.40.50.720">
    <property type="entry name" value="NAD(P)-binding Rossmann-like Domain"/>
    <property type="match status" value="3"/>
</dbReference>